<feature type="domain" description="Histidine kinase" evidence="10">
    <location>
        <begin position="302"/>
        <end position="445"/>
    </location>
</feature>
<dbReference type="Proteomes" id="UP000824037">
    <property type="component" value="Unassembled WGS sequence"/>
</dbReference>
<evidence type="ECO:0000256" key="6">
    <source>
        <dbReference type="ARBA" id="ARBA00022777"/>
    </source>
</evidence>
<name>A0A9D2EBA1_9MICO</name>
<comment type="catalytic activity">
    <reaction evidence="1">
        <text>ATP + protein L-histidine = ADP + protein N-phospho-L-histidine.</text>
        <dbReference type="EC" id="2.7.13.3"/>
    </reaction>
</comment>
<dbReference type="SMART" id="SM00387">
    <property type="entry name" value="HATPase_c"/>
    <property type="match status" value="1"/>
</dbReference>
<evidence type="ECO:0000256" key="2">
    <source>
        <dbReference type="ARBA" id="ARBA00012438"/>
    </source>
</evidence>
<keyword evidence="9" id="KW-0812">Transmembrane</keyword>
<dbReference type="Gene3D" id="3.30.565.10">
    <property type="entry name" value="Histidine kinase-like ATPase, C-terminal domain"/>
    <property type="match status" value="1"/>
</dbReference>
<dbReference type="CDD" id="cd16917">
    <property type="entry name" value="HATPase_UhpB-NarQ-NarX-like"/>
    <property type="match status" value="1"/>
</dbReference>
<dbReference type="EC" id="2.7.13.3" evidence="2"/>
<accession>A0A9D2EBA1</accession>
<evidence type="ECO:0000256" key="9">
    <source>
        <dbReference type="SAM" id="Phobius"/>
    </source>
</evidence>
<dbReference type="PROSITE" id="PS50109">
    <property type="entry name" value="HIS_KIN"/>
    <property type="match status" value="1"/>
</dbReference>
<evidence type="ECO:0000256" key="8">
    <source>
        <dbReference type="ARBA" id="ARBA00023012"/>
    </source>
</evidence>
<dbReference type="EMBL" id="DXBY01000030">
    <property type="protein sequence ID" value="HIZ34444.1"/>
    <property type="molecule type" value="Genomic_DNA"/>
</dbReference>
<reference evidence="11" key="2">
    <citation type="submission" date="2021-04" db="EMBL/GenBank/DDBJ databases">
        <authorList>
            <person name="Gilroy R."/>
        </authorList>
    </citation>
    <scope>NUCLEOTIDE SEQUENCE</scope>
    <source>
        <strain evidence="11">ChiGjej4B4-7305</strain>
    </source>
</reference>
<dbReference type="InterPro" id="IPR050482">
    <property type="entry name" value="Sensor_HK_TwoCompSys"/>
</dbReference>
<keyword evidence="6" id="KW-0418">Kinase</keyword>
<evidence type="ECO:0000259" key="10">
    <source>
        <dbReference type="PROSITE" id="PS50109"/>
    </source>
</evidence>
<keyword evidence="7" id="KW-0067">ATP-binding</keyword>
<evidence type="ECO:0000313" key="12">
    <source>
        <dbReference type="Proteomes" id="UP000824037"/>
    </source>
</evidence>
<dbReference type="GO" id="GO:0046983">
    <property type="term" value="F:protein dimerization activity"/>
    <property type="evidence" value="ECO:0007669"/>
    <property type="project" value="InterPro"/>
</dbReference>
<evidence type="ECO:0000256" key="3">
    <source>
        <dbReference type="ARBA" id="ARBA00022553"/>
    </source>
</evidence>
<feature type="transmembrane region" description="Helical" evidence="9">
    <location>
        <begin position="187"/>
        <end position="205"/>
    </location>
</feature>
<keyword evidence="8" id="KW-0902">Two-component regulatory system</keyword>
<dbReference type="InterPro" id="IPR025828">
    <property type="entry name" value="Put_sensor_dom"/>
</dbReference>
<evidence type="ECO:0000313" key="11">
    <source>
        <dbReference type="EMBL" id="HIZ34444.1"/>
    </source>
</evidence>
<dbReference type="Pfam" id="PF07730">
    <property type="entry name" value="HisKA_3"/>
    <property type="match status" value="1"/>
</dbReference>
<keyword evidence="9" id="KW-1133">Transmembrane helix</keyword>
<protein>
    <recommendedName>
        <fullName evidence="2">histidine kinase</fullName>
        <ecNumber evidence="2">2.7.13.3</ecNumber>
    </recommendedName>
</protein>
<keyword evidence="9" id="KW-0472">Membrane</keyword>
<sequence length="448" mass="48222">MAPGTTMTDITNPPTQRERQRFFSAPFRSRAWRDAGTLFLMLLTTPFGFSYALLTVVLTSALAVTVVGLYLPGWLVLGARGWGGLYRGYARLLGTDVAPPMRRRRGTGFWRGLGRTIGDGAGWRAVLFLFIAFPLSILSAVVVIVFLVTALGCLTYGIWYRFLPLQQAADGTWHRGSMLWDGTPMDTPAGIAAYAAVGLVLWFLWPQLARGFAAVWTGLARLLLGPTRNSLRVAQLQSSRGRTVEDADAKLRWIERDLHDGTQARLVALGMQLGEAKESLQDDPGAARELIDSAHLATKEALTELRELARGIRPPALEAGLTVAVETLAARSSLPVTVDVPEDLRPVPSIESIAYFSIAELVTNAVKHSGASGVYVLAEQRGDELWLRVRDDGVGGAVIDAPRADGHGSGLAGLRDRVGSVDGTLQVDSPAGGPTVVTLTLPMQVHGH</sequence>
<evidence type="ECO:0000256" key="1">
    <source>
        <dbReference type="ARBA" id="ARBA00000085"/>
    </source>
</evidence>
<evidence type="ECO:0000256" key="4">
    <source>
        <dbReference type="ARBA" id="ARBA00022679"/>
    </source>
</evidence>
<reference evidence="11" key="1">
    <citation type="journal article" date="2021" name="PeerJ">
        <title>Extensive microbial diversity within the chicken gut microbiome revealed by metagenomics and culture.</title>
        <authorList>
            <person name="Gilroy R."/>
            <person name="Ravi A."/>
            <person name="Getino M."/>
            <person name="Pursley I."/>
            <person name="Horton D.L."/>
            <person name="Alikhan N.F."/>
            <person name="Baker D."/>
            <person name="Gharbi K."/>
            <person name="Hall N."/>
            <person name="Watson M."/>
            <person name="Adriaenssens E.M."/>
            <person name="Foster-Nyarko E."/>
            <person name="Jarju S."/>
            <person name="Secka A."/>
            <person name="Antonio M."/>
            <person name="Oren A."/>
            <person name="Chaudhuri R.R."/>
            <person name="La Ragione R."/>
            <person name="Hildebrand F."/>
            <person name="Pallen M.J."/>
        </authorList>
    </citation>
    <scope>NUCLEOTIDE SEQUENCE</scope>
    <source>
        <strain evidence="11">ChiGjej4B4-7305</strain>
    </source>
</reference>
<dbReference type="Pfam" id="PF13796">
    <property type="entry name" value="Sensor"/>
    <property type="match status" value="1"/>
</dbReference>
<gene>
    <name evidence="11" type="ORF">H9815_01600</name>
</gene>
<dbReference type="GO" id="GO:0000155">
    <property type="term" value="F:phosphorelay sensor kinase activity"/>
    <property type="evidence" value="ECO:0007669"/>
    <property type="project" value="InterPro"/>
</dbReference>
<dbReference type="InterPro" id="IPR011712">
    <property type="entry name" value="Sig_transdc_His_kin_sub3_dim/P"/>
</dbReference>
<dbReference type="InterPro" id="IPR005467">
    <property type="entry name" value="His_kinase_dom"/>
</dbReference>
<dbReference type="Gene3D" id="1.20.5.1930">
    <property type="match status" value="1"/>
</dbReference>
<dbReference type="PANTHER" id="PTHR24421:SF10">
    <property type="entry name" value="NITRATE_NITRITE SENSOR PROTEIN NARQ"/>
    <property type="match status" value="1"/>
</dbReference>
<dbReference type="GO" id="GO:0016020">
    <property type="term" value="C:membrane"/>
    <property type="evidence" value="ECO:0007669"/>
    <property type="project" value="InterPro"/>
</dbReference>
<proteinExistence type="predicted"/>
<feature type="transmembrane region" description="Helical" evidence="9">
    <location>
        <begin position="49"/>
        <end position="77"/>
    </location>
</feature>
<evidence type="ECO:0000256" key="7">
    <source>
        <dbReference type="ARBA" id="ARBA00022840"/>
    </source>
</evidence>
<evidence type="ECO:0000256" key="5">
    <source>
        <dbReference type="ARBA" id="ARBA00022741"/>
    </source>
</evidence>
<dbReference type="InterPro" id="IPR036890">
    <property type="entry name" value="HATPase_C_sf"/>
</dbReference>
<keyword evidence="4" id="KW-0808">Transferase</keyword>
<feature type="transmembrane region" description="Helical" evidence="9">
    <location>
        <begin position="125"/>
        <end position="158"/>
    </location>
</feature>
<organism evidence="11 12">
    <name type="scientific">Candidatus Ruania gallistercoris</name>
    <dbReference type="NCBI Taxonomy" id="2838746"/>
    <lineage>
        <taxon>Bacteria</taxon>
        <taxon>Bacillati</taxon>
        <taxon>Actinomycetota</taxon>
        <taxon>Actinomycetes</taxon>
        <taxon>Micrococcales</taxon>
        <taxon>Ruaniaceae</taxon>
        <taxon>Ruania</taxon>
    </lineage>
</organism>
<dbReference type="InterPro" id="IPR003594">
    <property type="entry name" value="HATPase_dom"/>
</dbReference>
<dbReference type="SUPFAM" id="SSF55874">
    <property type="entry name" value="ATPase domain of HSP90 chaperone/DNA topoisomerase II/histidine kinase"/>
    <property type="match status" value="1"/>
</dbReference>
<dbReference type="Pfam" id="PF02518">
    <property type="entry name" value="HATPase_c"/>
    <property type="match status" value="1"/>
</dbReference>
<dbReference type="GO" id="GO:0005524">
    <property type="term" value="F:ATP binding"/>
    <property type="evidence" value="ECO:0007669"/>
    <property type="project" value="UniProtKB-KW"/>
</dbReference>
<keyword evidence="3" id="KW-0597">Phosphoprotein</keyword>
<comment type="caution">
    <text evidence="11">The sequence shown here is derived from an EMBL/GenBank/DDBJ whole genome shotgun (WGS) entry which is preliminary data.</text>
</comment>
<dbReference type="PANTHER" id="PTHR24421">
    <property type="entry name" value="NITRATE/NITRITE SENSOR PROTEIN NARX-RELATED"/>
    <property type="match status" value="1"/>
</dbReference>
<keyword evidence="5" id="KW-0547">Nucleotide-binding</keyword>
<dbReference type="AlphaFoldDB" id="A0A9D2EBA1"/>